<reference evidence="1 2" key="1">
    <citation type="submission" date="2017-03" db="EMBL/GenBank/DDBJ databases">
        <title>Genome analysis of strain PAMC 26510.</title>
        <authorList>
            <person name="Oh H.-M."/>
            <person name="Yang J.-A."/>
        </authorList>
    </citation>
    <scope>NUCLEOTIDE SEQUENCE [LARGE SCALE GENOMIC DNA]</scope>
    <source>
        <strain evidence="1 2">PAMC 26510</strain>
    </source>
</reference>
<name>A0A242N8T2_CABSO</name>
<proteinExistence type="predicted"/>
<evidence type="ECO:0000313" key="2">
    <source>
        <dbReference type="Proteomes" id="UP000194546"/>
    </source>
</evidence>
<protein>
    <submittedName>
        <fullName evidence="1">Uncharacterized protein</fullName>
    </submittedName>
</protein>
<comment type="caution">
    <text evidence="1">The sequence shown here is derived from an EMBL/GenBank/DDBJ whole genome shotgun (WGS) entry which is preliminary data.</text>
</comment>
<sequence length="45" mass="5250">MHNKIGLKAVLLCGMRPKHLRNEKMLVLRAKWKLRYLQSCRASSA</sequence>
<accession>A0A242N8T2</accession>
<dbReference type="EMBL" id="NBTY01000016">
    <property type="protein sequence ID" value="OTP80100.1"/>
    <property type="molecule type" value="Genomic_DNA"/>
</dbReference>
<evidence type="ECO:0000313" key="1">
    <source>
        <dbReference type="EMBL" id="OTP80100.1"/>
    </source>
</evidence>
<gene>
    <name evidence="1" type="ORF">PAMC26510_03840</name>
</gene>
<dbReference type="Proteomes" id="UP000194546">
    <property type="component" value="Unassembled WGS sequence"/>
</dbReference>
<organism evidence="1 2">
    <name type="scientific">Caballeronia sordidicola</name>
    <name type="common">Burkholderia sordidicola</name>
    <dbReference type="NCBI Taxonomy" id="196367"/>
    <lineage>
        <taxon>Bacteria</taxon>
        <taxon>Pseudomonadati</taxon>
        <taxon>Pseudomonadota</taxon>
        <taxon>Betaproteobacteria</taxon>
        <taxon>Burkholderiales</taxon>
        <taxon>Burkholderiaceae</taxon>
        <taxon>Caballeronia</taxon>
    </lineage>
</organism>
<dbReference type="AlphaFoldDB" id="A0A242N8T2"/>